<evidence type="ECO:0000256" key="5">
    <source>
        <dbReference type="ARBA" id="ARBA00022605"/>
    </source>
</evidence>
<protein>
    <recommendedName>
        <fullName evidence="4 9">N-(5'-phosphoribosyl)anthranilate isomerase</fullName>
        <shortName evidence="9">PRAI</shortName>
        <ecNumber evidence="3 9">5.3.1.24</ecNumber>
    </recommendedName>
</protein>
<evidence type="ECO:0000256" key="1">
    <source>
        <dbReference type="ARBA" id="ARBA00001164"/>
    </source>
</evidence>
<keyword evidence="7 9" id="KW-0057">Aromatic amino acid biosynthesis</keyword>
<keyword evidence="8 9" id="KW-0413">Isomerase</keyword>
<reference evidence="11" key="1">
    <citation type="submission" date="2022-06" db="EMBL/GenBank/DDBJ databases">
        <title>Sneathiella actinostolidae sp. nov., isolated from a sea anemonein the Western Pacific Ocean.</title>
        <authorList>
            <person name="Wei M.J."/>
        </authorList>
    </citation>
    <scope>NUCLEOTIDE SEQUENCE</scope>
    <source>
        <strain evidence="11">PHK-P5</strain>
    </source>
</reference>
<evidence type="ECO:0000256" key="4">
    <source>
        <dbReference type="ARBA" id="ARBA00022272"/>
    </source>
</evidence>
<gene>
    <name evidence="9" type="primary">trpF</name>
    <name evidence="11" type="ORF">NBZ79_00450</name>
</gene>
<evidence type="ECO:0000256" key="8">
    <source>
        <dbReference type="ARBA" id="ARBA00023235"/>
    </source>
</evidence>
<dbReference type="CDD" id="cd00405">
    <property type="entry name" value="PRAI"/>
    <property type="match status" value="1"/>
</dbReference>
<evidence type="ECO:0000256" key="2">
    <source>
        <dbReference type="ARBA" id="ARBA00004664"/>
    </source>
</evidence>
<feature type="domain" description="N-(5'phosphoribosyl) anthranilate isomerase (PRAI)" evidence="10">
    <location>
        <begin position="6"/>
        <end position="209"/>
    </location>
</feature>
<dbReference type="InterPro" id="IPR011060">
    <property type="entry name" value="RibuloseP-bd_barrel"/>
</dbReference>
<evidence type="ECO:0000259" key="10">
    <source>
        <dbReference type="Pfam" id="PF00697"/>
    </source>
</evidence>
<evidence type="ECO:0000256" key="7">
    <source>
        <dbReference type="ARBA" id="ARBA00023141"/>
    </source>
</evidence>
<dbReference type="PANTHER" id="PTHR42894:SF1">
    <property type="entry name" value="N-(5'-PHOSPHORIBOSYL)ANTHRANILATE ISOMERASE"/>
    <property type="match status" value="1"/>
</dbReference>
<keyword evidence="12" id="KW-1185">Reference proteome</keyword>
<dbReference type="InterPro" id="IPR044643">
    <property type="entry name" value="TrpF_fam"/>
</dbReference>
<evidence type="ECO:0000313" key="12">
    <source>
        <dbReference type="Proteomes" id="UP001056291"/>
    </source>
</evidence>
<keyword evidence="5 9" id="KW-0028">Amino-acid biosynthesis</keyword>
<dbReference type="InterPro" id="IPR001240">
    <property type="entry name" value="PRAI_dom"/>
</dbReference>
<accession>A0ABY4W2M5</accession>
<comment type="pathway">
    <text evidence="2 9">Amino-acid biosynthesis; L-tryptophan biosynthesis; L-tryptophan from chorismate: step 3/5.</text>
</comment>
<evidence type="ECO:0000313" key="11">
    <source>
        <dbReference type="EMBL" id="USG61445.1"/>
    </source>
</evidence>
<dbReference type="HAMAP" id="MF_00135">
    <property type="entry name" value="PRAI"/>
    <property type="match status" value="1"/>
</dbReference>
<sequence>MSVQGKICGLSDQISVDTAVNNGARFIGLVFYPPSPRNIDPNLASQLVSKIPTNVDKVGLFVDPEDALIKTVLESVKLDWIQLHGSESPDRVRHIRQKFDTRILKAIKISDQSDFEAAKNYENVADMLLFDAKAPKHMANALPGGNGLVFDWRIMQGLEFSIPWMLAGGLTAENVAEAVKISGAKFVDTSSGVEIEPGRKDPAAITAFLTALAVIDS</sequence>
<dbReference type="PANTHER" id="PTHR42894">
    <property type="entry name" value="N-(5'-PHOSPHORIBOSYL)ANTHRANILATE ISOMERASE"/>
    <property type="match status" value="1"/>
</dbReference>
<proteinExistence type="inferred from homology"/>
<dbReference type="Proteomes" id="UP001056291">
    <property type="component" value="Chromosome"/>
</dbReference>
<keyword evidence="6 9" id="KW-0822">Tryptophan biosynthesis</keyword>
<evidence type="ECO:0000256" key="3">
    <source>
        <dbReference type="ARBA" id="ARBA00012572"/>
    </source>
</evidence>
<organism evidence="11 12">
    <name type="scientific">Sneathiella marina</name>
    <dbReference type="NCBI Taxonomy" id="2950108"/>
    <lineage>
        <taxon>Bacteria</taxon>
        <taxon>Pseudomonadati</taxon>
        <taxon>Pseudomonadota</taxon>
        <taxon>Alphaproteobacteria</taxon>
        <taxon>Sneathiellales</taxon>
        <taxon>Sneathiellaceae</taxon>
        <taxon>Sneathiella</taxon>
    </lineage>
</organism>
<evidence type="ECO:0000256" key="6">
    <source>
        <dbReference type="ARBA" id="ARBA00022822"/>
    </source>
</evidence>
<dbReference type="GO" id="GO:0004640">
    <property type="term" value="F:phosphoribosylanthranilate isomerase activity"/>
    <property type="evidence" value="ECO:0007669"/>
    <property type="project" value="UniProtKB-EC"/>
</dbReference>
<name>A0ABY4W2M5_9PROT</name>
<comment type="catalytic activity">
    <reaction evidence="1 9">
        <text>N-(5-phospho-beta-D-ribosyl)anthranilate = 1-(2-carboxyphenylamino)-1-deoxy-D-ribulose 5-phosphate</text>
        <dbReference type="Rhea" id="RHEA:21540"/>
        <dbReference type="ChEBI" id="CHEBI:18277"/>
        <dbReference type="ChEBI" id="CHEBI:58613"/>
        <dbReference type="EC" id="5.3.1.24"/>
    </reaction>
</comment>
<dbReference type="InterPro" id="IPR013785">
    <property type="entry name" value="Aldolase_TIM"/>
</dbReference>
<dbReference type="SUPFAM" id="SSF51366">
    <property type="entry name" value="Ribulose-phoshate binding barrel"/>
    <property type="match status" value="1"/>
</dbReference>
<dbReference type="Pfam" id="PF00697">
    <property type="entry name" value="PRAI"/>
    <property type="match status" value="1"/>
</dbReference>
<dbReference type="Gene3D" id="3.20.20.70">
    <property type="entry name" value="Aldolase class I"/>
    <property type="match status" value="1"/>
</dbReference>
<dbReference type="NCBIfam" id="NF002295">
    <property type="entry name" value="PRK01222.1-1"/>
    <property type="match status" value="1"/>
</dbReference>
<dbReference type="EMBL" id="CP098747">
    <property type="protein sequence ID" value="USG61445.1"/>
    <property type="molecule type" value="Genomic_DNA"/>
</dbReference>
<evidence type="ECO:0000256" key="9">
    <source>
        <dbReference type="HAMAP-Rule" id="MF_00135"/>
    </source>
</evidence>
<comment type="similarity">
    <text evidence="9">Belongs to the TrpF family.</text>
</comment>
<dbReference type="RefSeq" id="WP_251934481.1">
    <property type="nucleotide sequence ID" value="NZ_CP098747.1"/>
</dbReference>
<dbReference type="EC" id="5.3.1.24" evidence="3 9"/>